<feature type="transmembrane region" description="Helical" evidence="6">
    <location>
        <begin position="20"/>
        <end position="40"/>
    </location>
</feature>
<feature type="transmembrane region" description="Helical" evidence="6">
    <location>
        <begin position="125"/>
        <end position="144"/>
    </location>
</feature>
<dbReference type="CDD" id="cd06579">
    <property type="entry name" value="TM_PBP1_transp_AraH_like"/>
    <property type="match status" value="1"/>
</dbReference>
<feature type="transmembrane region" description="Helical" evidence="6">
    <location>
        <begin position="289"/>
        <end position="313"/>
    </location>
</feature>
<evidence type="ECO:0000313" key="7">
    <source>
        <dbReference type="EMBL" id="MBC5647803.1"/>
    </source>
</evidence>
<keyword evidence="5 6" id="KW-0472">Membrane</keyword>
<sequence length="320" mass="32892">MEDVKANRIKGKRFHMTSAWSTFFVWIVICAIMAVLSPYFLSVKNFLSIAQYSAITGALAVGMTIVIVGGGIDISVGSVVTLVGMVLAAIMPASGSVPLMIIAALAIGVACGLANGLLVTKLNIVPFVVTLGTMEIFKGLAFLTTRGVNTPFNNLDFAAIGRGYSFGQIPNSFIIMLCMIVVGAFLLKMTPFGKKIFAVGSNATASKLAGINIKKIKLSTYIICGICAAIAGLISTSQNSAGLTNSGDGAELNAIAGAVLGGASLAGGSGSMVGTLIGVLLLNTITNGLNLLGVSSYWQLVAQGAILVFAVIVDSFKHKS</sequence>
<dbReference type="Proteomes" id="UP000606889">
    <property type="component" value="Unassembled WGS sequence"/>
</dbReference>
<evidence type="ECO:0000313" key="8">
    <source>
        <dbReference type="Proteomes" id="UP000606889"/>
    </source>
</evidence>
<organism evidence="7 8">
    <name type="scientific">Christensenella tenuis</name>
    <dbReference type="NCBI Taxonomy" id="2763033"/>
    <lineage>
        <taxon>Bacteria</taxon>
        <taxon>Bacillati</taxon>
        <taxon>Bacillota</taxon>
        <taxon>Clostridia</taxon>
        <taxon>Christensenellales</taxon>
        <taxon>Christensenellaceae</taxon>
        <taxon>Christensenella</taxon>
    </lineage>
</organism>
<feature type="transmembrane region" description="Helical" evidence="6">
    <location>
        <begin position="255"/>
        <end position="282"/>
    </location>
</feature>
<evidence type="ECO:0000256" key="4">
    <source>
        <dbReference type="ARBA" id="ARBA00022989"/>
    </source>
</evidence>
<feature type="transmembrane region" description="Helical" evidence="6">
    <location>
        <begin position="164"/>
        <end position="187"/>
    </location>
</feature>
<name>A0ABR7EF57_9FIRM</name>
<dbReference type="PANTHER" id="PTHR32196">
    <property type="entry name" value="ABC TRANSPORTER PERMEASE PROTEIN YPHD-RELATED-RELATED"/>
    <property type="match status" value="1"/>
</dbReference>
<feature type="transmembrane region" description="Helical" evidence="6">
    <location>
        <begin position="218"/>
        <end position="235"/>
    </location>
</feature>
<feature type="transmembrane region" description="Helical" evidence="6">
    <location>
        <begin position="46"/>
        <end position="67"/>
    </location>
</feature>
<dbReference type="PANTHER" id="PTHR32196:SF72">
    <property type="entry name" value="RIBOSE IMPORT PERMEASE PROTEIN RBSC"/>
    <property type="match status" value="1"/>
</dbReference>
<evidence type="ECO:0000256" key="6">
    <source>
        <dbReference type="SAM" id="Phobius"/>
    </source>
</evidence>
<keyword evidence="4 6" id="KW-1133">Transmembrane helix</keyword>
<keyword evidence="8" id="KW-1185">Reference proteome</keyword>
<protein>
    <submittedName>
        <fullName evidence="7">ABC transporter permease</fullName>
    </submittedName>
</protein>
<dbReference type="Pfam" id="PF02653">
    <property type="entry name" value="BPD_transp_2"/>
    <property type="match status" value="1"/>
</dbReference>
<evidence type="ECO:0000256" key="3">
    <source>
        <dbReference type="ARBA" id="ARBA00022692"/>
    </source>
</evidence>
<dbReference type="EMBL" id="JACOON010000002">
    <property type="protein sequence ID" value="MBC5647803.1"/>
    <property type="molecule type" value="Genomic_DNA"/>
</dbReference>
<comment type="subcellular location">
    <subcellularLocation>
        <location evidence="1">Cell membrane</location>
        <topology evidence="1">Multi-pass membrane protein</topology>
    </subcellularLocation>
</comment>
<feature type="transmembrane region" description="Helical" evidence="6">
    <location>
        <begin position="99"/>
        <end position="118"/>
    </location>
</feature>
<evidence type="ECO:0000256" key="2">
    <source>
        <dbReference type="ARBA" id="ARBA00022475"/>
    </source>
</evidence>
<keyword evidence="3 6" id="KW-0812">Transmembrane</keyword>
<gene>
    <name evidence="7" type="ORF">H8S18_05600</name>
</gene>
<dbReference type="InterPro" id="IPR001851">
    <property type="entry name" value="ABC_transp_permease"/>
</dbReference>
<dbReference type="RefSeq" id="WP_186857316.1">
    <property type="nucleotide sequence ID" value="NZ_JACOON010000002.1"/>
</dbReference>
<reference evidence="7 8" key="1">
    <citation type="submission" date="2020-08" db="EMBL/GenBank/DDBJ databases">
        <title>Genome public.</title>
        <authorList>
            <person name="Liu C."/>
            <person name="Sun Q."/>
        </authorList>
    </citation>
    <scope>NUCLEOTIDE SEQUENCE [LARGE SCALE GENOMIC DNA]</scope>
    <source>
        <strain evidence="7 8">NSJ-35</strain>
    </source>
</reference>
<evidence type="ECO:0000256" key="5">
    <source>
        <dbReference type="ARBA" id="ARBA00023136"/>
    </source>
</evidence>
<comment type="caution">
    <text evidence="7">The sequence shown here is derived from an EMBL/GenBank/DDBJ whole genome shotgun (WGS) entry which is preliminary data.</text>
</comment>
<proteinExistence type="predicted"/>
<keyword evidence="2" id="KW-1003">Cell membrane</keyword>
<accession>A0ABR7EF57</accession>
<evidence type="ECO:0000256" key="1">
    <source>
        <dbReference type="ARBA" id="ARBA00004651"/>
    </source>
</evidence>
<feature type="transmembrane region" description="Helical" evidence="6">
    <location>
        <begin position="74"/>
        <end position="93"/>
    </location>
</feature>